<sequence>MDNFWKGKKVFITGANGFLGSYITKALVGKNAQVFSLIYDDNPGSIFDEEGLWDKTRIIRGDVRDLNLMGKVLKENQIDTIFHLAAQPIVNQSVDDPLETFEINIQGTWNILEAAKKSNKIERVIVASSDKAYGHHDMLPYREHTHSLKGIYPYEVSKSCADLISQSYYRTFKLPVCITRCVNLYGPGDLKMNRIMPNTIKRLYYNEPPVIRDTSESLRDYVFIEDAAQGYLKLAEKMNPEIHGHAFNFAANSPLSVLEVINLISREMNKKIEPKIITGGFDILHQYASYEKAKNVLGWMPKYGFLEGIKKTIPWYVNYFDKLGKK</sequence>
<dbReference type="InterPro" id="IPR036291">
    <property type="entry name" value="NAD(P)-bd_dom_sf"/>
</dbReference>
<dbReference type="Gene3D" id="3.40.50.720">
    <property type="entry name" value="NAD(P)-binding Rossmann-like Domain"/>
    <property type="match status" value="1"/>
</dbReference>
<protein>
    <recommendedName>
        <fullName evidence="2">NAD-dependent epimerase/dehydratase domain-containing protein</fullName>
    </recommendedName>
</protein>
<evidence type="ECO:0000256" key="1">
    <source>
        <dbReference type="ARBA" id="ARBA00007637"/>
    </source>
</evidence>
<comment type="similarity">
    <text evidence="1">Belongs to the NAD(P)-dependent epimerase/dehydratase family.</text>
</comment>
<dbReference type="InterPro" id="IPR001509">
    <property type="entry name" value="Epimerase_deHydtase"/>
</dbReference>
<dbReference type="AlphaFoldDB" id="A0A1G1ZQY2"/>
<evidence type="ECO:0000259" key="2">
    <source>
        <dbReference type="Pfam" id="PF01370"/>
    </source>
</evidence>
<evidence type="ECO:0000313" key="4">
    <source>
        <dbReference type="Proteomes" id="UP000177690"/>
    </source>
</evidence>
<dbReference type="Pfam" id="PF01370">
    <property type="entry name" value="Epimerase"/>
    <property type="match status" value="1"/>
</dbReference>
<dbReference type="Proteomes" id="UP000177690">
    <property type="component" value="Unassembled WGS sequence"/>
</dbReference>
<reference evidence="3 4" key="1">
    <citation type="journal article" date="2016" name="Nat. Commun.">
        <title>Thousands of microbial genomes shed light on interconnected biogeochemical processes in an aquifer system.</title>
        <authorList>
            <person name="Anantharaman K."/>
            <person name="Brown C.T."/>
            <person name="Hug L.A."/>
            <person name="Sharon I."/>
            <person name="Castelle C.J."/>
            <person name="Probst A.J."/>
            <person name="Thomas B.C."/>
            <person name="Singh A."/>
            <person name="Wilkins M.J."/>
            <person name="Karaoz U."/>
            <person name="Brodie E.L."/>
            <person name="Williams K.H."/>
            <person name="Hubbard S.S."/>
            <person name="Banfield J.F."/>
        </authorList>
    </citation>
    <scope>NUCLEOTIDE SEQUENCE [LARGE SCALE GENOMIC DNA]</scope>
</reference>
<organism evidence="3 4">
    <name type="scientific">Candidatus Harrisonbacteria bacterium RIFCSPLOWO2_02_FULL_41_13b</name>
    <dbReference type="NCBI Taxonomy" id="1798409"/>
    <lineage>
        <taxon>Bacteria</taxon>
        <taxon>Candidatus Harrisoniibacteriota</taxon>
    </lineage>
</organism>
<dbReference type="STRING" id="1798409.A3I24_02900"/>
<dbReference type="EMBL" id="MHJL01000030">
    <property type="protein sequence ID" value="OGY67103.1"/>
    <property type="molecule type" value="Genomic_DNA"/>
</dbReference>
<comment type="caution">
    <text evidence="3">The sequence shown here is derived from an EMBL/GenBank/DDBJ whole genome shotgun (WGS) entry which is preliminary data.</text>
</comment>
<dbReference type="PRINTS" id="PR01713">
    <property type="entry name" value="NUCEPIMERASE"/>
</dbReference>
<evidence type="ECO:0000313" key="3">
    <source>
        <dbReference type="EMBL" id="OGY67103.1"/>
    </source>
</evidence>
<dbReference type="SUPFAM" id="SSF51735">
    <property type="entry name" value="NAD(P)-binding Rossmann-fold domains"/>
    <property type="match status" value="1"/>
</dbReference>
<gene>
    <name evidence="3" type="ORF">A3I24_02900</name>
</gene>
<name>A0A1G1ZQY2_9BACT</name>
<accession>A0A1G1ZQY2</accession>
<dbReference type="PANTHER" id="PTHR43000">
    <property type="entry name" value="DTDP-D-GLUCOSE 4,6-DEHYDRATASE-RELATED"/>
    <property type="match status" value="1"/>
</dbReference>
<feature type="domain" description="NAD-dependent epimerase/dehydratase" evidence="2">
    <location>
        <begin position="10"/>
        <end position="248"/>
    </location>
</feature>
<proteinExistence type="inferred from homology"/>